<dbReference type="Pfam" id="PF00171">
    <property type="entry name" value="Aldedh"/>
    <property type="match status" value="2"/>
</dbReference>
<evidence type="ECO:0000313" key="8">
    <source>
        <dbReference type="Proteomes" id="UP001295794"/>
    </source>
</evidence>
<protein>
    <recommendedName>
        <fullName evidence="6">Aldehyde dehydrogenase domain-containing protein</fullName>
    </recommendedName>
</protein>
<feature type="domain" description="Aldehyde dehydrogenase" evidence="6">
    <location>
        <begin position="237"/>
        <end position="564"/>
    </location>
</feature>
<evidence type="ECO:0000256" key="1">
    <source>
        <dbReference type="ARBA" id="ARBA00005176"/>
    </source>
</evidence>
<dbReference type="GO" id="GO:0004777">
    <property type="term" value="F:succinate-semialdehyde dehydrogenase (NAD+) activity"/>
    <property type="evidence" value="ECO:0007669"/>
    <property type="project" value="TreeGrafter"/>
</dbReference>
<feature type="domain" description="Aldehyde dehydrogenase" evidence="6">
    <location>
        <begin position="54"/>
        <end position="200"/>
    </location>
</feature>
<evidence type="ECO:0000256" key="4">
    <source>
        <dbReference type="PROSITE-ProRule" id="PRU10007"/>
    </source>
</evidence>
<dbReference type="Gene3D" id="3.40.605.10">
    <property type="entry name" value="Aldehyde Dehydrogenase, Chain A, domain 1"/>
    <property type="match status" value="1"/>
</dbReference>
<keyword evidence="3 5" id="KW-0560">Oxidoreductase</keyword>
<evidence type="ECO:0000256" key="2">
    <source>
        <dbReference type="ARBA" id="ARBA00009986"/>
    </source>
</evidence>
<dbReference type="CDD" id="cd07103">
    <property type="entry name" value="ALDH_F5_SSADH_GabD"/>
    <property type="match status" value="1"/>
</dbReference>
<dbReference type="AlphaFoldDB" id="A0AAD2H736"/>
<proteinExistence type="inferred from homology"/>
<feature type="active site" evidence="4">
    <location>
        <position position="343"/>
    </location>
</feature>
<dbReference type="InterPro" id="IPR029510">
    <property type="entry name" value="Ald_DH_CS_GLU"/>
</dbReference>
<evidence type="ECO:0000256" key="3">
    <source>
        <dbReference type="ARBA" id="ARBA00023002"/>
    </source>
</evidence>
<dbReference type="SUPFAM" id="SSF53720">
    <property type="entry name" value="ALDH-like"/>
    <property type="match status" value="1"/>
</dbReference>
<dbReference type="InterPro" id="IPR015590">
    <property type="entry name" value="Aldehyde_DH_dom"/>
</dbReference>
<keyword evidence="8" id="KW-1185">Reference proteome</keyword>
<dbReference type="InterPro" id="IPR016162">
    <property type="entry name" value="Ald_DH_N"/>
</dbReference>
<dbReference type="Gene3D" id="3.40.309.10">
    <property type="entry name" value="Aldehyde Dehydrogenase, Chain A, domain 2"/>
    <property type="match status" value="1"/>
</dbReference>
<dbReference type="FunFam" id="3.40.309.10:FF:000004">
    <property type="entry name" value="Succinate-semialdehyde dehydrogenase I"/>
    <property type="match status" value="1"/>
</dbReference>
<accession>A0AAD2H736</accession>
<dbReference type="GO" id="GO:0009450">
    <property type="term" value="P:gamma-aminobutyric acid catabolic process"/>
    <property type="evidence" value="ECO:0007669"/>
    <property type="project" value="TreeGrafter"/>
</dbReference>
<organism evidence="7 8">
    <name type="scientific">Mycena citricolor</name>
    <dbReference type="NCBI Taxonomy" id="2018698"/>
    <lineage>
        <taxon>Eukaryota</taxon>
        <taxon>Fungi</taxon>
        <taxon>Dikarya</taxon>
        <taxon>Basidiomycota</taxon>
        <taxon>Agaricomycotina</taxon>
        <taxon>Agaricomycetes</taxon>
        <taxon>Agaricomycetidae</taxon>
        <taxon>Agaricales</taxon>
        <taxon>Marasmiineae</taxon>
        <taxon>Mycenaceae</taxon>
        <taxon>Mycena</taxon>
    </lineage>
</organism>
<name>A0AAD2H736_9AGAR</name>
<comment type="pathway">
    <text evidence="1">Amino-acid degradation; 4-aminobutanoate degradation.</text>
</comment>
<dbReference type="Proteomes" id="UP001295794">
    <property type="component" value="Unassembled WGS sequence"/>
</dbReference>
<reference evidence="7" key="1">
    <citation type="submission" date="2023-11" db="EMBL/GenBank/DDBJ databases">
        <authorList>
            <person name="De Vega J J."/>
            <person name="De Vega J J."/>
        </authorList>
    </citation>
    <scope>NUCLEOTIDE SEQUENCE</scope>
</reference>
<sequence>MRLGSLLRLTSHSITPPLHPHSHIVRRMASAQASVFGLKDFSLVKTQAFIGGQWLDAKSGETITVTNPATDEVLGTVPEMGLAETKEAIEAAQNAFPDWSRTTPKTRHDILMKLSALMEEHGDDLGRLITLENGKTLAEGKVSVFPLATHADISSEIQGENVYSASFVEWFAEEAVRTYGETIPSPFPNVRNVTIQQPVGEFWRKLLIILSDRLAQALCEHQRLSLRIGSQFRVFSAILTPWNFPSAMITRKLAAALAAGCTSVIKPPPETPFSCLALVELARRAGVPDGVINVVTTQKNVAEVGKELCESKIVKKVTFTGSTPVAKLLTGMAASTLKKVSMEAGGNAPFIVFDDANIDEAVAAAIVCKFRGTGQTCVCANRMFVHSSVYAEFASRLAEKVATFKVGNGLDESSTHGPLIHSRAVEKVQSHVDDAVARGAQVLVGGSSVPGTSTFFEPTVLSDVPSTALINTEETFGPIAALVKFETEEEVIRMANATDFGLAGYFFSRDVGRVWRVAEKLEVGMVGTNTGLISQAVIPFGGIKESGLGREGGHGIAEYMNTKLIVFGGLA</sequence>
<dbReference type="EMBL" id="CAVNYO010000169">
    <property type="protein sequence ID" value="CAK5271154.1"/>
    <property type="molecule type" value="Genomic_DNA"/>
</dbReference>
<dbReference type="InterPro" id="IPR016161">
    <property type="entry name" value="Ald_DH/histidinol_DH"/>
</dbReference>
<dbReference type="PROSITE" id="PS00687">
    <property type="entry name" value="ALDEHYDE_DEHYDR_GLU"/>
    <property type="match status" value="1"/>
</dbReference>
<dbReference type="PANTHER" id="PTHR43353:SF10">
    <property type="entry name" value="SUCCINATE-SEMIALDEHYDE DEHYDROGENASE (NADP+)"/>
    <property type="match status" value="1"/>
</dbReference>
<comment type="caution">
    <text evidence="7">The sequence shown here is derived from an EMBL/GenBank/DDBJ whole genome shotgun (WGS) entry which is preliminary data.</text>
</comment>
<dbReference type="InterPro" id="IPR016163">
    <property type="entry name" value="Ald_DH_C"/>
</dbReference>
<dbReference type="GO" id="GO:0005737">
    <property type="term" value="C:cytoplasm"/>
    <property type="evidence" value="ECO:0007669"/>
    <property type="project" value="TreeGrafter"/>
</dbReference>
<dbReference type="InterPro" id="IPR050740">
    <property type="entry name" value="Aldehyde_DH_Superfamily"/>
</dbReference>
<dbReference type="PANTHER" id="PTHR43353">
    <property type="entry name" value="SUCCINATE-SEMIALDEHYDE DEHYDROGENASE, MITOCHONDRIAL"/>
    <property type="match status" value="1"/>
</dbReference>
<dbReference type="FunFam" id="3.40.605.10:FF:000063">
    <property type="entry name" value="Succinate-semialdehyde dehydrogenase, mitochondrial"/>
    <property type="match status" value="1"/>
</dbReference>
<evidence type="ECO:0000256" key="5">
    <source>
        <dbReference type="RuleBase" id="RU003345"/>
    </source>
</evidence>
<evidence type="ECO:0000313" key="7">
    <source>
        <dbReference type="EMBL" id="CAK5271154.1"/>
    </source>
</evidence>
<evidence type="ECO:0000259" key="6">
    <source>
        <dbReference type="Pfam" id="PF00171"/>
    </source>
</evidence>
<comment type="similarity">
    <text evidence="2 5">Belongs to the aldehyde dehydrogenase family.</text>
</comment>
<gene>
    <name evidence="7" type="ORF">MYCIT1_LOCUS16053</name>
</gene>